<organism evidence="10 11">
    <name type="scientific">Zingiber officinale</name>
    <name type="common">Ginger</name>
    <name type="synonym">Amomum zingiber</name>
    <dbReference type="NCBI Taxonomy" id="94328"/>
    <lineage>
        <taxon>Eukaryota</taxon>
        <taxon>Viridiplantae</taxon>
        <taxon>Streptophyta</taxon>
        <taxon>Embryophyta</taxon>
        <taxon>Tracheophyta</taxon>
        <taxon>Spermatophyta</taxon>
        <taxon>Magnoliopsida</taxon>
        <taxon>Liliopsida</taxon>
        <taxon>Zingiberales</taxon>
        <taxon>Zingiberaceae</taxon>
        <taxon>Zingiber</taxon>
    </lineage>
</organism>
<evidence type="ECO:0000256" key="8">
    <source>
        <dbReference type="SAM" id="SignalP"/>
    </source>
</evidence>
<dbReference type="PIRSF" id="PIRSF000862">
    <property type="entry name" value="Steryl_ester_lip"/>
    <property type="match status" value="1"/>
</dbReference>
<dbReference type="Pfam" id="PF04083">
    <property type="entry name" value="Abhydro_lipase"/>
    <property type="match status" value="1"/>
</dbReference>
<keyword evidence="11" id="KW-1185">Reference proteome</keyword>
<keyword evidence="2 8" id="KW-0732">Signal</keyword>
<evidence type="ECO:0000256" key="6">
    <source>
        <dbReference type="ARBA" id="ARBA00023180"/>
    </source>
</evidence>
<dbReference type="InterPro" id="IPR025483">
    <property type="entry name" value="Lipase_euk"/>
</dbReference>
<dbReference type="FunFam" id="3.40.50.1820:FF:000057">
    <property type="entry name" value="Lipase"/>
    <property type="match status" value="1"/>
</dbReference>
<evidence type="ECO:0000313" key="11">
    <source>
        <dbReference type="Proteomes" id="UP000734854"/>
    </source>
</evidence>
<gene>
    <name evidence="10" type="ORF">ZIOFF_019381</name>
</gene>
<evidence type="ECO:0000256" key="3">
    <source>
        <dbReference type="ARBA" id="ARBA00022801"/>
    </source>
</evidence>
<dbReference type="Proteomes" id="UP000734854">
    <property type="component" value="Unassembled WGS sequence"/>
</dbReference>
<keyword evidence="3 7" id="KW-0378">Hydrolase</keyword>
<dbReference type="Gene3D" id="3.40.50.1820">
    <property type="entry name" value="alpha/beta hydrolase"/>
    <property type="match status" value="1"/>
</dbReference>
<comment type="similarity">
    <text evidence="1 7">Belongs to the AB hydrolase superfamily. Lipase family.</text>
</comment>
<comment type="caution">
    <text evidence="10">The sequence shown here is derived from an EMBL/GenBank/DDBJ whole genome shotgun (WGS) entry which is preliminary data.</text>
</comment>
<evidence type="ECO:0000256" key="5">
    <source>
        <dbReference type="ARBA" id="ARBA00023098"/>
    </source>
</evidence>
<evidence type="ECO:0000256" key="1">
    <source>
        <dbReference type="ARBA" id="ARBA00010701"/>
    </source>
</evidence>
<protein>
    <recommendedName>
        <fullName evidence="7">Lipase</fullName>
    </recommendedName>
</protein>
<dbReference type="GO" id="GO:0016042">
    <property type="term" value="P:lipid catabolic process"/>
    <property type="evidence" value="ECO:0007669"/>
    <property type="project" value="UniProtKB-KW"/>
</dbReference>
<dbReference type="GO" id="GO:0016788">
    <property type="term" value="F:hydrolase activity, acting on ester bonds"/>
    <property type="evidence" value="ECO:0007669"/>
    <property type="project" value="InterPro"/>
</dbReference>
<dbReference type="PANTHER" id="PTHR11005">
    <property type="entry name" value="LYSOSOMAL ACID LIPASE-RELATED"/>
    <property type="match status" value="1"/>
</dbReference>
<dbReference type="SUPFAM" id="SSF53474">
    <property type="entry name" value="alpha/beta-Hydrolases"/>
    <property type="match status" value="1"/>
</dbReference>
<evidence type="ECO:0000259" key="9">
    <source>
        <dbReference type="Pfam" id="PF04083"/>
    </source>
</evidence>
<sequence>MERARSPASNLLPFLLFIIGRVSCSLEATLGGTSPPPATDGLCAALIRPSGYPCSEHTVETKDGYLLSIQRVQHGKKTLGGMPHPSVFLQHGLFQGGDTWFANSFEQSLGFILADNGFDVWVGNVRGTRWSHDHTRLSIHEKAFWDWSWQELAQYDLQAMISYGTIMGLAAFTMPDIVEMVDAAALLCPISYLDHITSTFVLRAVALHLDQMLLSLGIHELNFRSDTGIQILDSICDGHMDCNNLLASITGDNCCFNLSRMDYYLKFEPHPSSTKNLHHLFQMIRKGTFAKYDYGYWGNLKHYHRVHPPSFDLSDIPDSLPIWMGYGGHDALADITDVERTIAGLKSKPELLYIDNYGHIDFILSVKAEDDVYRELIRFLKSRELYSSY</sequence>
<evidence type="ECO:0000313" key="10">
    <source>
        <dbReference type="EMBL" id="KAG6522243.1"/>
    </source>
</evidence>
<dbReference type="AlphaFoldDB" id="A0A8J5HLW7"/>
<proteinExistence type="inferred from homology"/>
<accession>A0A8J5HLW7</accession>
<evidence type="ECO:0000256" key="7">
    <source>
        <dbReference type="PIRNR" id="PIRNR000862"/>
    </source>
</evidence>
<dbReference type="InterPro" id="IPR029058">
    <property type="entry name" value="AB_hydrolase_fold"/>
</dbReference>
<keyword evidence="5" id="KW-0443">Lipid metabolism</keyword>
<evidence type="ECO:0000256" key="4">
    <source>
        <dbReference type="ARBA" id="ARBA00022963"/>
    </source>
</evidence>
<feature type="chain" id="PRO_5035284686" description="Lipase" evidence="8">
    <location>
        <begin position="25"/>
        <end position="389"/>
    </location>
</feature>
<dbReference type="EMBL" id="JACMSC010000005">
    <property type="protein sequence ID" value="KAG6522243.1"/>
    <property type="molecule type" value="Genomic_DNA"/>
</dbReference>
<keyword evidence="4 7" id="KW-0442">Lipid degradation</keyword>
<dbReference type="InterPro" id="IPR006693">
    <property type="entry name" value="AB_hydrolase_lipase"/>
</dbReference>
<feature type="domain" description="Partial AB-hydrolase lipase" evidence="9">
    <location>
        <begin position="45"/>
        <end position="103"/>
    </location>
</feature>
<name>A0A8J5HLW7_ZINOF</name>
<feature type="signal peptide" evidence="8">
    <location>
        <begin position="1"/>
        <end position="24"/>
    </location>
</feature>
<keyword evidence="6" id="KW-0325">Glycoprotein</keyword>
<evidence type="ECO:0000256" key="2">
    <source>
        <dbReference type="ARBA" id="ARBA00022729"/>
    </source>
</evidence>
<reference evidence="10 11" key="1">
    <citation type="submission" date="2020-08" db="EMBL/GenBank/DDBJ databases">
        <title>Plant Genome Project.</title>
        <authorList>
            <person name="Zhang R.-G."/>
        </authorList>
    </citation>
    <scope>NUCLEOTIDE SEQUENCE [LARGE SCALE GENOMIC DNA]</scope>
    <source>
        <tissue evidence="10">Rhizome</tissue>
    </source>
</reference>